<evidence type="ECO:0000313" key="5">
    <source>
        <dbReference type="Proteomes" id="UP001366060"/>
    </source>
</evidence>
<dbReference type="Proteomes" id="UP001366060">
    <property type="component" value="Unassembled WGS sequence"/>
</dbReference>
<dbReference type="InterPro" id="IPR014044">
    <property type="entry name" value="CAP_dom"/>
</dbReference>
<accession>A0ABU9HEK3</accession>
<organism evidence="4 5">
    <name type="scientific">Psychromonas arctica</name>
    <dbReference type="NCBI Taxonomy" id="168275"/>
    <lineage>
        <taxon>Bacteria</taxon>
        <taxon>Pseudomonadati</taxon>
        <taxon>Pseudomonadota</taxon>
        <taxon>Gammaproteobacteria</taxon>
        <taxon>Alteromonadales</taxon>
        <taxon>Psychromonadaceae</taxon>
        <taxon>Psychromonas</taxon>
    </lineage>
</organism>
<dbReference type="Pfam" id="PF00188">
    <property type="entry name" value="CAP"/>
    <property type="match status" value="1"/>
</dbReference>
<evidence type="ECO:0000256" key="1">
    <source>
        <dbReference type="SAM" id="MobiDB-lite"/>
    </source>
</evidence>
<feature type="signal peptide" evidence="2">
    <location>
        <begin position="1"/>
        <end position="19"/>
    </location>
</feature>
<sequence>MKYWLASLLCILMVTGCGSNSSSSTTESTSANDIEDTSTSSPTEVDQSNNESTSDETSVNDSATDSPTTTDTATASVDYSLMTCEDDLSDVLALINQLRIESQTCGDTSYPAVAEVAWSSTLTLAATEHSNNMANYNFFDHTGLDGSTVGTRVTAQGYTWSRVSENIAGGQTSAQEVVDGWMSSEGHCTNIMNADVTEMGLACQVNSDSDYQRYWTQVFAKPR</sequence>
<keyword evidence="5" id="KW-1185">Reference proteome</keyword>
<dbReference type="EMBL" id="JBAKBA010000039">
    <property type="protein sequence ID" value="MEL0660329.1"/>
    <property type="molecule type" value="Genomic_DNA"/>
</dbReference>
<protein>
    <submittedName>
        <fullName evidence="4">CAP domain-containing protein</fullName>
    </submittedName>
</protein>
<feature type="chain" id="PRO_5045649136" evidence="2">
    <location>
        <begin position="20"/>
        <end position="223"/>
    </location>
</feature>
<evidence type="ECO:0000313" key="4">
    <source>
        <dbReference type="EMBL" id="MEL0660329.1"/>
    </source>
</evidence>
<feature type="compositionally biased region" description="Low complexity" evidence="1">
    <location>
        <begin position="61"/>
        <end position="71"/>
    </location>
</feature>
<comment type="caution">
    <text evidence="4">The sequence shown here is derived from an EMBL/GenBank/DDBJ whole genome shotgun (WGS) entry which is preliminary data.</text>
</comment>
<keyword evidence="2" id="KW-0732">Signal</keyword>
<feature type="region of interest" description="Disordered" evidence="1">
    <location>
        <begin position="18"/>
        <end position="71"/>
    </location>
</feature>
<dbReference type="PANTHER" id="PTHR31157">
    <property type="entry name" value="SCP DOMAIN-CONTAINING PROTEIN"/>
    <property type="match status" value="1"/>
</dbReference>
<feature type="compositionally biased region" description="Low complexity" evidence="1">
    <location>
        <begin position="19"/>
        <end position="30"/>
    </location>
</feature>
<gene>
    <name evidence="4" type="ORF">V6255_14415</name>
</gene>
<dbReference type="Gene3D" id="3.40.33.10">
    <property type="entry name" value="CAP"/>
    <property type="match status" value="1"/>
</dbReference>
<dbReference type="SUPFAM" id="SSF55797">
    <property type="entry name" value="PR-1-like"/>
    <property type="match status" value="1"/>
</dbReference>
<dbReference type="CDD" id="cd05379">
    <property type="entry name" value="CAP_bacterial"/>
    <property type="match status" value="1"/>
</dbReference>
<feature type="compositionally biased region" description="Polar residues" evidence="1">
    <location>
        <begin position="37"/>
        <end position="60"/>
    </location>
</feature>
<name>A0ABU9HEK3_9GAMM</name>
<dbReference type="RefSeq" id="WP_341628791.1">
    <property type="nucleotide sequence ID" value="NZ_JBAKBA010000039.1"/>
</dbReference>
<reference evidence="4 5" key="1">
    <citation type="submission" date="2024-02" db="EMBL/GenBank/DDBJ databases">
        <title>Bacteria isolated from the canopy kelp, Nereocystis luetkeana.</title>
        <authorList>
            <person name="Pfister C.A."/>
            <person name="Younker I.T."/>
            <person name="Light S.H."/>
        </authorList>
    </citation>
    <scope>NUCLEOTIDE SEQUENCE [LARGE SCALE GENOMIC DNA]</scope>
    <source>
        <strain evidence="4 5">TI.2.07</strain>
    </source>
</reference>
<evidence type="ECO:0000259" key="3">
    <source>
        <dbReference type="Pfam" id="PF00188"/>
    </source>
</evidence>
<dbReference type="InterPro" id="IPR035940">
    <property type="entry name" value="CAP_sf"/>
</dbReference>
<dbReference type="PANTHER" id="PTHR31157:SF1">
    <property type="entry name" value="SCP DOMAIN-CONTAINING PROTEIN"/>
    <property type="match status" value="1"/>
</dbReference>
<evidence type="ECO:0000256" key="2">
    <source>
        <dbReference type="SAM" id="SignalP"/>
    </source>
</evidence>
<dbReference type="PROSITE" id="PS51257">
    <property type="entry name" value="PROKAR_LIPOPROTEIN"/>
    <property type="match status" value="1"/>
</dbReference>
<proteinExistence type="predicted"/>
<feature type="domain" description="SCP" evidence="3">
    <location>
        <begin position="92"/>
        <end position="219"/>
    </location>
</feature>